<evidence type="ECO:0000256" key="2">
    <source>
        <dbReference type="SAM" id="SignalP"/>
    </source>
</evidence>
<protein>
    <submittedName>
        <fullName evidence="3">Uncharacterized protein</fullName>
    </submittedName>
</protein>
<evidence type="ECO:0000256" key="1">
    <source>
        <dbReference type="SAM" id="MobiDB-lite"/>
    </source>
</evidence>
<dbReference type="AlphaFoldDB" id="B0CDV3"/>
<feature type="region of interest" description="Disordered" evidence="1">
    <location>
        <begin position="23"/>
        <end position="87"/>
    </location>
</feature>
<keyword evidence="2" id="KW-0732">Signal</keyword>
<dbReference type="HOGENOM" id="CLU_2032991_0_0_3"/>
<dbReference type="RefSeq" id="WP_012164631.1">
    <property type="nucleotide sequence ID" value="NC_009925.1"/>
</dbReference>
<proteinExistence type="predicted"/>
<dbReference type="KEGG" id="amr:AM1_4326"/>
<feature type="signal peptide" evidence="2">
    <location>
        <begin position="1"/>
        <end position="24"/>
    </location>
</feature>
<organism evidence="3 4">
    <name type="scientific">Acaryochloris marina (strain MBIC 11017)</name>
    <dbReference type="NCBI Taxonomy" id="329726"/>
    <lineage>
        <taxon>Bacteria</taxon>
        <taxon>Bacillati</taxon>
        <taxon>Cyanobacteriota</taxon>
        <taxon>Cyanophyceae</taxon>
        <taxon>Acaryochloridales</taxon>
        <taxon>Acaryochloridaceae</taxon>
        <taxon>Acaryochloris</taxon>
    </lineage>
</organism>
<accession>B0CDV3</accession>
<dbReference type="EMBL" id="CP000828">
    <property type="protein sequence ID" value="ABW29305.1"/>
    <property type="molecule type" value="Genomic_DNA"/>
</dbReference>
<feature type="chain" id="PRO_5002748092" evidence="2">
    <location>
        <begin position="25"/>
        <end position="121"/>
    </location>
</feature>
<sequence length="121" mass="12015">MKIKALAAMSLGLCLLLPTASTLAQSESDSMPITPTPDGSMTPDAPPEAAPPVETEAAPPEESITPESASPTEGAEPDANIGGAEDGAKLVTCGPNGSAVVAMSVRPGCHLLKVNSPPGVK</sequence>
<evidence type="ECO:0000313" key="3">
    <source>
        <dbReference type="EMBL" id="ABW29305.1"/>
    </source>
</evidence>
<gene>
    <name evidence="3" type="ordered locus">AM1_4326</name>
</gene>
<keyword evidence="4" id="KW-1185">Reference proteome</keyword>
<feature type="compositionally biased region" description="Low complexity" evidence="1">
    <location>
        <begin position="51"/>
        <end position="62"/>
    </location>
</feature>
<reference evidence="3 4" key="1">
    <citation type="journal article" date="2008" name="Proc. Natl. Acad. Sci. U.S.A.">
        <title>Niche adaptation and genome expansion in the chlorophyll d-producing cyanobacterium Acaryochloris marina.</title>
        <authorList>
            <person name="Swingley W.D."/>
            <person name="Chen M."/>
            <person name="Cheung P.C."/>
            <person name="Conrad A.L."/>
            <person name="Dejesa L.C."/>
            <person name="Hao J."/>
            <person name="Honchak B.M."/>
            <person name="Karbach L.E."/>
            <person name="Kurdoglu A."/>
            <person name="Lahiri S."/>
            <person name="Mastrian S.D."/>
            <person name="Miyashita H."/>
            <person name="Page L."/>
            <person name="Ramakrishna P."/>
            <person name="Satoh S."/>
            <person name="Sattley W.M."/>
            <person name="Shimada Y."/>
            <person name="Taylor H.L."/>
            <person name="Tomo T."/>
            <person name="Tsuchiya T."/>
            <person name="Wang Z.T."/>
            <person name="Raymond J."/>
            <person name="Mimuro M."/>
            <person name="Blankenship R.E."/>
            <person name="Touchman J.W."/>
        </authorList>
    </citation>
    <scope>NUCLEOTIDE SEQUENCE [LARGE SCALE GENOMIC DNA]</scope>
    <source>
        <strain evidence="4">MBIC 11017</strain>
    </source>
</reference>
<feature type="compositionally biased region" description="Polar residues" evidence="1">
    <location>
        <begin position="23"/>
        <end position="39"/>
    </location>
</feature>
<dbReference type="Proteomes" id="UP000000268">
    <property type="component" value="Chromosome"/>
</dbReference>
<evidence type="ECO:0000313" key="4">
    <source>
        <dbReference type="Proteomes" id="UP000000268"/>
    </source>
</evidence>
<name>B0CDV3_ACAM1</name>